<dbReference type="GO" id="GO:0006096">
    <property type="term" value="P:glycolytic process"/>
    <property type="evidence" value="ECO:0007669"/>
    <property type="project" value="UniProtKB-UniPathway"/>
</dbReference>
<dbReference type="GO" id="GO:0004634">
    <property type="term" value="F:phosphopyruvate hydratase activity"/>
    <property type="evidence" value="ECO:0007669"/>
    <property type="project" value="UniProtKB-EC"/>
</dbReference>
<dbReference type="SMART" id="SM01192">
    <property type="entry name" value="Enolase_C"/>
    <property type="match status" value="1"/>
</dbReference>
<dbReference type="GO" id="GO:0000015">
    <property type="term" value="C:phosphopyruvate hydratase complex"/>
    <property type="evidence" value="ECO:0007669"/>
    <property type="project" value="InterPro"/>
</dbReference>
<keyword evidence="5" id="KW-0324">Glycolysis</keyword>
<dbReference type="Pfam" id="PF00113">
    <property type="entry name" value="Enolase_C"/>
    <property type="match status" value="1"/>
</dbReference>
<dbReference type="GO" id="GO:0000287">
    <property type="term" value="F:magnesium ion binding"/>
    <property type="evidence" value="ECO:0007669"/>
    <property type="project" value="InterPro"/>
</dbReference>
<evidence type="ECO:0000313" key="9">
    <source>
        <dbReference type="EMBL" id="GAJ12079.1"/>
    </source>
</evidence>
<sequence length="251" mass="27011">LLLQFRGGLGMLKAISNVNDIIAPALKGADATKQRKADEILIELDGTQNKSKLGGNATASVSAAVLKAGAASLGIPLYQHIGGVNACTLPTPAVITVVGSTRYGGGQGSGGKPSYSFMCYGFNTFSEASYACWEVQTAFQRLMREKYSLGISGAMPGFSLIQAGVVEHDRELWDIMAEAINSSGNESKVGIQVDVAAGTYYDKDRDVFVSLFSREDKTKDDLIELYKDMVRDYPFVILEDPLDEDDYEGHA</sequence>
<dbReference type="AlphaFoldDB" id="X1U3L4"/>
<evidence type="ECO:0000256" key="2">
    <source>
        <dbReference type="ARBA" id="ARBA00009604"/>
    </source>
</evidence>
<dbReference type="Gene3D" id="3.30.390.10">
    <property type="entry name" value="Enolase-like, N-terminal domain"/>
    <property type="match status" value="1"/>
</dbReference>
<dbReference type="InterPro" id="IPR036849">
    <property type="entry name" value="Enolase-like_C_sf"/>
</dbReference>
<dbReference type="InterPro" id="IPR020810">
    <property type="entry name" value="Enolase_C"/>
</dbReference>
<evidence type="ECO:0000256" key="5">
    <source>
        <dbReference type="ARBA" id="ARBA00023152"/>
    </source>
</evidence>
<dbReference type="InterPro" id="IPR029017">
    <property type="entry name" value="Enolase-like_N"/>
</dbReference>
<dbReference type="InterPro" id="IPR020811">
    <property type="entry name" value="Enolase_N"/>
</dbReference>
<keyword evidence="4" id="KW-0460">Magnesium</keyword>
<dbReference type="PANTHER" id="PTHR11902">
    <property type="entry name" value="ENOLASE"/>
    <property type="match status" value="1"/>
</dbReference>
<gene>
    <name evidence="9" type="ORF">S12H4_47629</name>
</gene>
<dbReference type="SUPFAM" id="SSF51604">
    <property type="entry name" value="Enolase C-terminal domain-like"/>
    <property type="match status" value="1"/>
</dbReference>
<feature type="non-terminal residue" evidence="9">
    <location>
        <position position="1"/>
    </location>
</feature>
<evidence type="ECO:0000259" key="8">
    <source>
        <dbReference type="SMART" id="SM01193"/>
    </source>
</evidence>
<comment type="similarity">
    <text evidence="2">Belongs to the enolase family.</text>
</comment>
<dbReference type="UniPathway" id="UPA00109">
    <property type="reaction ID" value="UER00187"/>
</dbReference>
<evidence type="ECO:0000259" key="7">
    <source>
        <dbReference type="SMART" id="SM01192"/>
    </source>
</evidence>
<dbReference type="SUPFAM" id="SSF54826">
    <property type="entry name" value="Enolase N-terminal domain-like"/>
    <property type="match status" value="1"/>
</dbReference>
<evidence type="ECO:0000256" key="3">
    <source>
        <dbReference type="ARBA" id="ARBA00012058"/>
    </source>
</evidence>
<keyword evidence="6" id="KW-0456">Lyase</keyword>
<organism evidence="9">
    <name type="scientific">marine sediment metagenome</name>
    <dbReference type="NCBI Taxonomy" id="412755"/>
    <lineage>
        <taxon>unclassified sequences</taxon>
        <taxon>metagenomes</taxon>
        <taxon>ecological metagenomes</taxon>
    </lineage>
</organism>
<feature type="domain" description="Enolase N-terminal" evidence="8">
    <location>
        <begin position="3"/>
        <end position="81"/>
    </location>
</feature>
<dbReference type="EMBL" id="BARW01029678">
    <property type="protein sequence ID" value="GAJ12079.1"/>
    <property type="molecule type" value="Genomic_DNA"/>
</dbReference>
<dbReference type="Pfam" id="PF03952">
    <property type="entry name" value="Enolase_N"/>
    <property type="match status" value="1"/>
</dbReference>
<reference evidence="9" key="1">
    <citation type="journal article" date="2014" name="Front. Microbiol.">
        <title>High frequency of phylogenetically diverse reductive dehalogenase-homologous genes in deep subseafloor sedimentary metagenomes.</title>
        <authorList>
            <person name="Kawai M."/>
            <person name="Futagami T."/>
            <person name="Toyoda A."/>
            <person name="Takaki Y."/>
            <person name="Nishi S."/>
            <person name="Hori S."/>
            <person name="Arai W."/>
            <person name="Tsubouchi T."/>
            <person name="Morono Y."/>
            <person name="Uchiyama I."/>
            <person name="Ito T."/>
            <person name="Fujiyama A."/>
            <person name="Inagaki F."/>
            <person name="Takami H."/>
        </authorList>
    </citation>
    <scope>NUCLEOTIDE SEQUENCE</scope>
    <source>
        <strain evidence="9">Expedition CK06-06</strain>
    </source>
</reference>
<name>X1U3L4_9ZZZZ</name>
<dbReference type="PANTHER" id="PTHR11902:SF1">
    <property type="entry name" value="ENOLASE"/>
    <property type="match status" value="1"/>
</dbReference>
<feature type="non-terminal residue" evidence="9">
    <location>
        <position position="251"/>
    </location>
</feature>
<dbReference type="InterPro" id="IPR000941">
    <property type="entry name" value="Enolase"/>
</dbReference>
<evidence type="ECO:0000256" key="1">
    <source>
        <dbReference type="ARBA" id="ARBA00005031"/>
    </source>
</evidence>
<feature type="domain" description="Enolase C-terminal TIM barrel" evidence="7">
    <location>
        <begin position="86"/>
        <end position="251"/>
    </location>
</feature>
<dbReference type="EC" id="4.2.1.11" evidence="3"/>
<proteinExistence type="inferred from homology"/>
<accession>X1U3L4</accession>
<evidence type="ECO:0000256" key="6">
    <source>
        <dbReference type="ARBA" id="ARBA00023239"/>
    </source>
</evidence>
<comment type="caution">
    <text evidence="9">The sequence shown here is derived from an EMBL/GenBank/DDBJ whole genome shotgun (WGS) entry which is preliminary data.</text>
</comment>
<comment type="pathway">
    <text evidence="1">Carbohydrate degradation; glycolysis; pyruvate from D-glyceraldehyde 3-phosphate: step 4/5.</text>
</comment>
<evidence type="ECO:0000256" key="4">
    <source>
        <dbReference type="ARBA" id="ARBA00022842"/>
    </source>
</evidence>
<dbReference type="Gene3D" id="3.20.20.120">
    <property type="entry name" value="Enolase-like C-terminal domain"/>
    <property type="match status" value="1"/>
</dbReference>
<dbReference type="SMART" id="SM01193">
    <property type="entry name" value="Enolase_N"/>
    <property type="match status" value="1"/>
</dbReference>
<protein>
    <recommendedName>
        <fullName evidence="3">phosphopyruvate hydratase</fullName>
        <ecNumber evidence="3">4.2.1.11</ecNumber>
    </recommendedName>
</protein>